<evidence type="ECO:0000313" key="4">
    <source>
        <dbReference type="Proteomes" id="UP001163046"/>
    </source>
</evidence>
<feature type="compositionally biased region" description="Basic and acidic residues" evidence="2">
    <location>
        <begin position="252"/>
        <end position="269"/>
    </location>
</feature>
<keyword evidence="4" id="KW-1185">Reference proteome</keyword>
<dbReference type="EMBL" id="MU827308">
    <property type="protein sequence ID" value="KAJ7361949.1"/>
    <property type="molecule type" value="Genomic_DNA"/>
</dbReference>
<keyword evidence="1" id="KW-0175">Coiled coil</keyword>
<evidence type="ECO:0000313" key="3">
    <source>
        <dbReference type="EMBL" id="KAJ7361949.1"/>
    </source>
</evidence>
<feature type="region of interest" description="Disordered" evidence="2">
    <location>
        <begin position="242"/>
        <end position="276"/>
    </location>
</feature>
<reference evidence="3" key="1">
    <citation type="submission" date="2023-01" db="EMBL/GenBank/DDBJ databases">
        <title>Genome assembly of the deep-sea coral Lophelia pertusa.</title>
        <authorList>
            <person name="Herrera S."/>
            <person name="Cordes E."/>
        </authorList>
    </citation>
    <scope>NUCLEOTIDE SEQUENCE</scope>
    <source>
        <strain evidence="3">USNM1676648</strain>
        <tissue evidence="3">Polyp</tissue>
    </source>
</reference>
<feature type="coiled-coil region" evidence="1">
    <location>
        <begin position="131"/>
        <end position="165"/>
    </location>
</feature>
<evidence type="ECO:0000256" key="2">
    <source>
        <dbReference type="SAM" id="MobiDB-lite"/>
    </source>
</evidence>
<organism evidence="3 4">
    <name type="scientific">Desmophyllum pertusum</name>
    <dbReference type="NCBI Taxonomy" id="174260"/>
    <lineage>
        <taxon>Eukaryota</taxon>
        <taxon>Metazoa</taxon>
        <taxon>Cnidaria</taxon>
        <taxon>Anthozoa</taxon>
        <taxon>Hexacorallia</taxon>
        <taxon>Scleractinia</taxon>
        <taxon>Caryophylliina</taxon>
        <taxon>Caryophylliidae</taxon>
        <taxon>Desmophyllum</taxon>
    </lineage>
</organism>
<dbReference type="Proteomes" id="UP001163046">
    <property type="component" value="Unassembled WGS sequence"/>
</dbReference>
<name>A0A9W9YRA5_9CNID</name>
<proteinExistence type="predicted"/>
<gene>
    <name evidence="3" type="ORF">OS493_014596</name>
</gene>
<dbReference type="AlphaFoldDB" id="A0A9W9YRA5"/>
<comment type="caution">
    <text evidence="3">The sequence shown here is derived from an EMBL/GenBank/DDBJ whole genome shotgun (WGS) entry which is preliminary data.</text>
</comment>
<protein>
    <submittedName>
        <fullName evidence="3">Uncharacterized protein</fullName>
    </submittedName>
</protein>
<evidence type="ECO:0000256" key="1">
    <source>
        <dbReference type="SAM" id="Coils"/>
    </source>
</evidence>
<accession>A0A9W9YRA5</accession>
<sequence length="461" mass="52269">MKDHTQGPAAPSKNIPDRATVNSMYINVIPPSLASTEVEFTVEIIGEAFWAWRNLKTEPINYFEALNASLKPLGYKISDEISTKIGIRLGVETRYLSSRITNEKNPKKKKAIRGSFLRRISIQEQDMAQIPEQLIRERKQLKEQVSKLEQRLEEQADEVFQLLEAGIKQRSEIKKLEEATQGLKNPGKLITEVGERQRYRQLKTLREKTAATLWFAETYGLVPLSLQLQEKDTKEVHEVVLTSADNAPETPDETHERPATDTSDGEKHSSKYSRLPTEDKDNVKKLVYILDRFGVSIQTYHEKHSSCQRKDKNLRETAHDLPKLINSVLSIDVNIYSESDFYTPTRAFQKPYHLVYNAFGYLKAPAIAAESQLSSLLPGLLTSTPLAKPAKTTVRTETKVKVTVEYPSKPANKTLEPFYEAIGKALVHGPPERIASAVVKCEPVINIITWSIWICHQYLNG</sequence>